<evidence type="ECO:0000256" key="4">
    <source>
        <dbReference type="ARBA" id="ARBA00022692"/>
    </source>
</evidence>
<keyword evidence="4 7" id="KW-0812">Transmembrane</keyword>
<keyword evidence="6 7" id="KW-0472">Membrane</keyword>
<dbReference type="PANTHER" id="PTHR43227">
    <property type="entry name" value="BLL4140 PROTEIN"/>
    <property type="match status" value="1"/>
</dbReference>
<evidence type="ECO:0000256" key="2">
    <source>
        <dbReference type="ARBA" id="ARBA00022448"/>
    </source>
</evidence>
<dbReference type="PROSITE" id="PS50928">
    <property type="entry name" value="ABC_TM1"/>
    <property type="match status" value="1"/>
</dbReference>
<proteinExistence type="predicted"/>
<keyword evidence="2" id="KW-0813">Transport</keyword>
<reference evidence="9" key="1">
    <citation type="journal article" date="2020" name="mSystems">
        <title>Genome- and Community-Level Interaction Insights into Carbon Utilization and Element Cycling Functions of Hydrothermarchaeota in Hydrothermal Sediment.</title>
        <authorList>
            <person name="Zhou Z."/>
            <person name="Liu Y."/>
            <person name="Xu W."/>
            <person name="Pan J."/>
            <person name="Luo Z.H."/>
            <person name="Li M."/>
        </authorList>
    </citation>
    <scope>NUCLEOTIDE SEQUENCE [LARGE SCALE GENOMIC DNA]</scope>
    <source>
        <strain evidence="9">SpSt-556</strain>
    </source>
</reference>
<dbReference type="SUPFAM" id="SSF161098">
    <property type="entry name" value="MetI-like"/>
    <property type="match status" value="1"/>
</dbReference>
<keyword evidence="5 7" id="KW-1133">Transmembrane helix</keyword>
<dbReference type="InterPro" id="IPR050809">
    <property type="entry name" value="UgpAE/MalFG_permease"/>
</dbReference>
<gene>
    <name evidence="9" type="ORF">ENT17_04055</name>
</gene>
<dbReference type="InterPro" id="IPR035906">
    <property type="entry name" value="MetI-like_sf"/>
</dbReference>
<accession>A0A7C4Q0T1</accession>
<feature type="transmembrane region" description="Helical" evidence="7">
    <location>
        <begin position="220"/>
        <end position="241"/>
    </location>
</feature>
<comment type="caution">
    <text evidence="9">The sequence shown here is derived from an EMBL/GenBank/DDBJ whole genome shotgun (WGS) entry which is preliminary data.</text>
</comment>
<dbReference type="GO" id="GO:0055085">
    <property type="term" value="P:transmembrane transport"/>
    <property type="evidence" value="ECO:0007669"/>
    <property type="project" value="InterPro"/>
</dbReference>
<dbReference type="GO" id="GO:0005886">
    <property type="term" value="C:plasma membrane"/>
    <property type="evidence" value="ECO:0007669"/>
    <property type="project" value="UniProtKB-SubCell"/>
</dbReference>
<feature type="transmembrane region" description="Helical" evidence="7">
    <location>
        <begin position="168"/>
        <end position="191"/>
    </location>
</feature>
<evidence type="ECO:0000256" key="1">
    <source>
        <dbReference type="ARBA" id="ARBA00004651"/>
    </source>
</evidence>
<dbReference type="EMBL" id="DSXR01000050">
    <property type="protein sequence ID" value="HGS86771.1"/>
    <property type="molecule type" value="Genomic_DNA"/>
</dbReference>
<name>A0A7C4Q0T1_9CHLR</name>
<dbReference type="CDD" id="cd06261">
    <property type="entry name" value="TM_PBP2"/>
    <property type="match status" value="1"/>
</dbReference>
<keyword evidence="3" id="KW-1003">Cell membrane</keyword>
<feature type="domain" description="ABC transmembrane type-1" evidence="8">
    <location>
        <begin position="82"/>
        <end position="287"/>
    </location>
</feature>
<organism evidence="9">
    <name type="scientific">Bellilinea caldifistulae</name>
    <dbReference type="NCBI Taxonomy" id="360411"/>
    <lineage>
        <taxon>Bacteria</taxon>
        <taxon>Bacillati</taxon>
        <taxon>Chloroflexota</taxon>
        <taxon>Anaerolineae</taxon>
        <taxon>Anaerolineales</taxon>
        <taxon>Anaerolineaceae</taxon>
        <taxon>Bellilinea</taxon>
    </lineage>
</organism>
<evidence type="ECO:0000313" key="9">
    <source>
        <dbReference type="EMBL" id="HGS86771.1"/>
    </source>
</evidence>
<dbReference type="InterPro" id="IPR000515">
    <property type="entry name" value="MetI-like"/>
</dbReference>
<evidence type="ECO:0000259" key="8">
    <source>
        <dbReference type="PROSITE" id="PS50928"/>
    </source>
</evidence>
<dbReference type="AlphaFoldDB" id="A0A7C4Q0T1"/>
<evidence type="ECO:0000256" key="7">
    <source>
        <dbReference type="SAM" id="Phobius"/>
    </source>
</evidence>
<sequence length="292" mass="32842">MKLGKLLRNEIPPSVREALSGYGFVLIWVIGFALFTLIPFIETFRYSLHQVTVTATGIELSFVRWANYTRALFTDPTFVQLVIEYALETLISTPIVIIFAMIIALFLNLDFPLKGVFRTIFFLPVIITSGPVIRELIAQGVASVPEFANLAAVSQFLQELPVYLRNPIQYLLTSFIIIFWFSGVQILIYLASLQKIDRSVYEAAAMDGASAWVSFWKITLPSLSTTTVINAVYTIITLSHFSENKVVRYIYNQTYAVQGGIGYASAMAFLYFGVLILLLAVTYLLLRGRARK</sequence>
<comment type="subcellular location">
    <subcellularLocation>
        <location evidence="1">Cell membrane</location>
        <topology evidence="1">Multi-pass membrane protein</topology>
    </subcellularLocation>
</comment>
<dbReference type="PANTHER" id="PTHR43227:SF3">
    <property type="entry name" value="BINDING-PROTEIN-DEPENDENT TRANSPORT SYSTEMS INNER MEMBRANE COMPONENT"/>
    <property type="match status" value="1"/>
</dbReference>
<evidence type="ECO:0000256" key="6">
    <source>
        <dbReference type="ARBA" id="ARBA00023136"/>
    </source>
</evidence>
<feature type="transmembrane region" description="Helical" evidence="7">
    <location>
        <begin position="116"/>
        <end position="133"/>
    </location>
</feature>
<feature type="transmembrane region" description="Helical" evidence="7">
    <location>
        <begin position="21"/>
        <end position="41"/>
    </location>
</feature>
<protein>
    <submittedName>
        <fullName evidence="9">Sugar ABC transporter permease</fullName>
    </submittedName>
</protein>
<dbReference type="Gene3D" id="1.10.3720.10">
    <property type="entry name" value="MetI-like"/>
    <property type="match status" value="1"/>
</dbReference>
<feature type="transmembrane region" description="Helical" evidence="7">
    <location>
        <begin position="261"/>
        <end position="286"/>
    </location>
</feature>
<evidence type="ECO:0000256" key="5">
    <source>
        <dbReference type="ARBA" id="ARBA00022989"/>
    </source>
</evidence>
<feature type="transmembrane region" description="Helical" evidence="7">
    <location>
        <begin position="90"/>
        <end position="109"/>
    </location>
</feature>
<evidence type="ECO:0000256" key="3">
    <source>
        <dbReference type="ARBA" id="ARBA00022475"/>
    </source>
</evidence>